<name>A0A8S1MGE7_PARPR</name>
<sequence>MPFIQLKSTMTNLDFLLIKPNTGEKYYYPVCNFIKIGFQQIVQKNSSISKMLQMDSILRIILINVLIAQKFMKRFQILYHMISIQELRMTSILLQIKFLFYMEFYKVTLKEIKEDLGTHQHLIKFNNKQNCYQQRIMKINLKKHNNFLIQPSLIKNLNQIINFNSGLYVDLIMQIQTFQQDIRIANMLKLMNYVTRLIGYQIENYRDLQNKQLQEKESNSQSFQQILIYIQNVLKQVVHCLVVDFELLKAITRSYPGNQLFVVSKLNNDEITLSDYISNNVSNKDQFISTYWNNNKLDKLFQLSFQEFQRIVLEKMVTVINLELHRNVKEKINQCKHSNCLMKLKDQSGQMIELPARCVNCPIPKENESYYSETKISLLNWDIRTFVTFIVHKQNKKETSENYNALYVKLNLEGIQFKFNLTINQFFMMLSYIRKCRLTQKKLVIGQIICSHIREKNTYQKISRIYGNIPVKIFKVIKKIVKFKRYIMNQFIVQILKIY</sequence>
<dbReference type="EMBL" id="CAJJDM010000057">
    <property type="protein sequence ID" value="CAD8076605.1"/>
    <property type="molecule type" value="Genomic_DNA"/>
</dbReference>
<evidence type="ECO:0000313" key="1">
    <source>
        <dbReference type="EMBL" id="CAD8076605.1"/>
    </source>
</evidence>
<gene>
    <name evidence="1" type="ORF">PPRIM_AZ9-3.1.T0560224</name>
</gene>
<proteinExistence type="predicted"/>
<protein>
    <submittedName>
        <fullName evidence="1">Uncharacterized protein</fullName>
    </submittedName>
</protein>
<dbReference type="Proteomes" id="UP000688137">
    <property type="component" value="Unassembled WGS sequence"/>
</dbReference>
<organism evidence="1 2">
    <name type="scientific">Paramecium primaurelia</name>
    <dbReference type="NCBI Taxonomy" id="5886"/>
    <lineage>
        <taxon>Eukaryota</taxon>
        <taxon>Sar</taxon>
        <taxon>Alveolata</taxon>
        <taxon>Ciliophora</taxon>
        <taxon>Intramacronucleata</taxon>
        <taxon>Oligohymenophorea</taxon>
        <taxon>Peniculida</taxon>
        <taxon>Parameciidae</taxon>
        <taxon>Paramecium</taxon>
    </lineage>
</organism>
<accession>A0A8S1MGE7</accession>
<evidence type="ECO:0000313" key="2">
    <source>
        <dbReference type="Proteomes" id="UP000688137"/>
    </source>
</evidence>
<comment type="caution">
    <text evidence="1">The sequence shown here is derived from an EMBL/GenBank/DDBJ whole genome shotgun (WGS) entry which is preliminary data.</text>
</comment>
<dbReference type="AlphaFoldDB" id="A0A8S1MGE7"/>
<keyword evidence="2" id="KW-1185">Reference proteome</keyword>
<reference evidence="1" key="1">
    <citation type="submission" date="2021-01" db="EMBL/GenBank/DDBJ databases">
        <authorList>
            <consortium name="Genoscope - CEA"/>
            <person name="William W."/>
        </authorList>
    </citation>
    <scope>NUCLEOTIDE SEQUENCE</scope>
</reference>